<evidence type="ECO:0000259" key="17">
    <source>
        <dbReference type="PROSITE" id="PS50173"/>
    </source>
</evidence>
<keyword evidence="13" id="KW-0239">DNA-directed DNA polymerase</keyword>
<dbReference type="InterPro" id="IPR017961">
    <property type="entry name" value="DNA_pol_Y-fam_little_finger"/>
</dbReference>
<dbReference type="AlphaFoldDB" id="A0A381VBJ7"/>
<evidence type="ECO:0000256" key="6">
    <source>
        <dbReference type="ARBA" id="ARBA00022490"/>
    </source>
</evidence>
<dbReference type="Pfam" id="PF11798">
    <property type="entry name" value="IMS_HHH"/>
    <property type="match status" value="1"/>
</dbReference>
<dbReference type="GO" id="GO:0046872">
    <property type="term" value="F:metal ion binding"/>
    <property type="evidence" value="ECO:0007669"/>
    <property type="project" value="UniProtKB-KW"/>
</dbReference>
<comment type="subcellular location">
    <subcellularLocation>
        <location evidence="2">Cytoplasm</location>
    </subcellularLocation>
</comment>
<gene>
    <name evidence="18" type="ORF">METZ01_LOCUS90002</name>
</gene>
<evidence type="ECO:0000256" key="8">
    <source>
        <dbReference type="ARBA" id="ARBA00022695"/>
    </source>
</evidence>
<dbReference type="EC" id="2.7.7.7" evidence="4"/>
<evidence type="ECO:0000256" key="1">
    <source>
        <dbReference type="ARBA" id="ARBA00001946"/>
    </source>
</evidence>
<dbReference type="InterPro" id="IPR043128">
    <property type="entry name" value="Rev_trsase/Diguanyl_cyclase"/>
</dbReference>
<dbReference type="SUPFAM" id="SSF100879">
    <property type="entry name" value="Lesion bypass DNA polymerase (Y-family), little finger domain"/>
    <property type="match status" value="1"/>
</dbReference>
<dbReference type="Gene3D" id="3.30.1490.100">
    <property type="entry name" value="DNA polymerase, Y-family, little finger domain"/>
    <property type="match status" value="1"/>
</dbReference>
<evidence type="ECO:0000256" key="10">
    <source>
        <dbReference type="ARBA" id="ARBA00022723"/>
    </source>
</evidence>
<dbReference type="EMBL" id="UINC01008246">
    <property type="protein sequence ID" value="SVA37148.1"/>
    <property type="molecule type" value="Genomic_DNA"/>
</dbReference>
<sequence>MPTDDSRYPEHYRAIIHADFDAFYASVEQRDFPELIGKPVVVGGKPENRGVVASASYEARTFGIRSAIPMSRAYRLCPQLVRRPARFEIYRSVSKKVMSIFLSITPIVEPLSLDEAYLDVTEYETNEITPPLMARRLKEKVWDELSLTISVGVGTSKCVAKIASDMNKPDGITVVRPGTERQFLSPLPVQSIWGIGPKTTERLNSYGINTIGELATRDISWFESNFGSNGRSVRDMCLGEDQRSVITHRRPKSFSSETTLVDDSDDPEILREIVIRLSNAVGASLLSRGTRGKTVKLKLRSSDFVTSTRQRSVMEPIQLSSEIADIAIALLNQELDQENSYRLIGVGVSGFDSLENSQDAMQLKLEGF</sequence>
<evidence type="ECO:0000256" key="13">
    <source>
        <dbReference type="ARBA" id="ARBA00022932"/>
    </source>
</evidence>
<dbReference type="PROSITE" id="PS50173">
    <property type="entry name" value="UMUC"/>
    <property type="match status" value="1"/>
</dbReference>
<comment type="catalytic activity">
    <reaction evidence="16">
        <text>DNA(n) + a 2'-deoxyribonucleoside 5'-triphosphate = DNA(n+1) + diphosphate</text>
        <dbReference type="Rhea" id="RHEA:22508"/>
        <dbReference type="Rhea" id="RHEA-COMP:17339"/>
        <dbReference type="Rhea" id="RHEA-COMP:17340"/>
        <dbReference type="ChEBI" id="CHEBI:33019"/>
        <dbReference type="ChEBI" id="CHEBI:61560"/>
        <dbReference type="ChEBI" id="CHEBI:173112"/>
        <dbReference type="EC" id="2.7.7.7"/>
    </reaction>
</comment>
<dbReference type="GO" id="GO:0003887">
    <property type="term" value="F:DNA-directed DNA polymerase activity"/>
    <property type="evidence" value="ECO:0007669"/>
    <property type="project" value="UniProtKB-KW"/>
</dbReference>
<evidence type="ECO:0000313" key="18">
    <source>
        <dbReference type="EMBL" id="SVA37148.1"/>
    </source>
</evidence>
<dbReference type="GO" id="GO:0042276">
    <property type="term" value="P:error-prone translesion synthesis"/>
    <property type="evidence" value="ECO:0007669"/>
    <property type="project" value="TreeGrafter"/>
</dbReference>
<dbReference type="PANTHER" id="PTHR11076:SF33">
    <property type="entry name" value="DNA POLYMERASE KAPPA"/>
    <property type="match status" value="1"/>
</dbReference>
<dbReference type="NCBIfam" id="NF002677">
    <property type="entry name" value="PRK02406.1"/>
    <property type="match status" value="1"/>
</dbReference>
<dbReference type="GO" id="GO:0006260">
    <property type="term" value="P:DNA replication"/>
    <property type="evidence" value="ECO:0007669"/>
    <property type="project" value="UniProtKB-KW"/>
</dbReference>
<comment type="similarity">
    <text evidence="3">Belongs to the DNA polymerase type-Y family.</text>
</comment>
<evidence type="ECO:0000256" key="7">
    <source>
        <dbReference type="ARBA" id="ARBA00022679"/>
    </source>
</evidence>
<evidence type="ECO:0000256" key="15">
    <source>
        <dbReference type="ARBA" id="ARBA00023204"/>
    </source>
</evidence>
<keyword evidence="5" id="KW-0515">Mutator protein</keyword>
<keyword evidence="14" id="KW-0238">DNA-binding</keyword>
<dbReference type="Gene3D" id="1.10.150.20">
    <property type="entry name" value="5' to 3' exonuclease, C-terminal subdomain"/>
    <property type="match status" value="1"/>
</dbReference>
<keyword evidence="6" id="KW-0963">Cytoplasm</keyword>
<evidence type="ECO:0000256" key="3">
    <source>
        <dbReference type="ARBA" id="ARBA00010945"/>
    </source>
</evidence>
<evidence type="ECO:0000256" key="5">
    <source>
        <dbReference type="ARBA" id="ARBA00022457"/>
    </source>
</evidence>
<dbReference type="Pfam" id="PF11799">
    <property type="entry name" value="IMS_C"/>
    <property type="match status" value="1"/>
</dbReference>
<evidence type="ECO:0000256" key="4">
    <source>
        <dbReference type="ARBA" id="ARBA00012417"/>
    </source>
</evidence>
<dbReference type="InterPro" id="IPR022880">
    <property type="entry name" value="DNApol_IV"/>
</dbReference>
<keyword evidence="12" id="KW-0460">Magnesium</keyword>
<dbReference type="GO" id="GO:0006281">
    <property type="term" value="P:DNA repair"/>
    <property type="evidence" value="ECO:0007669"/>
    <property type="project" value="UniProtKB-KW"/>
</dbReference>
<feature type="domain" description="UmuC" evidence="17">
    <location>
        <begin position="15"/>
        <end position="196"/>
    </location>
</feature>
<evidence type="ECO:0000256" key="14">
    <source>
        <dbReference type="ARBA" id="ARBA00023125"/>
    </source>
</evidence>
<evidence type="ECO:0000256" key="16">
    <source>
        <dbReference type="ARBA" id="ARBA00049244"/>
    </source>
</evidence>
<dbReference type="Gene3D" id="3.30.70.270">
    <property type="match status" value="1"/>
</dbReference>
<dbReference type="HAMAP" id="MF_01113">
    <property type="entry name" value="DNApol_IV"/>
    <property type="match status" value="1"/>
</dbReference>
<evidence type="ECO:0000256" key="2">
    <source>
        <dbReference type="ARBA" id="ARBA00004496"/>
    </source>
</evidence>
<dbReference type="InterPro" id="IPR001126">
    <property type="entry name" value="UmuC"/>
</dbReference>
<organism evidence="18">
    <name type="scientific">marine metagenome</name>
    <dbReference type="NCBI Taxonomy" id="408172"/>
    <lineage>
        <taxon>unclassified sequences</taxon>
        <taxon>metagenomes</taxon>
        <taxon>ecological metagenomes</taxon>
    </lineage>
</organism>
<evidence type="ECO:0000256" key="9">
    <source>
        <dbReference type="ARBA" id="ARBA00022705"/>
    </source>
</evidence>
<evidence type="ECO:0000256" key="12">
    <source>
        <dbReference type="ARBA" id="ARBA00022842"/>
    </source>
</evidence>
<dbReference type="InterPro" id="IPR043502">
    <property type="entry name" value="DNA/RNA_pol_sf"/>
</dbReference>
<protein>
    <recommendedName>
        <fullName evidence="4">DNA-directed DNA polymerase</fullName>
        <ecNumber evidence="4">2.7.7.7</ecNumber>
    </recommendedName>
</protein>
<dbReference type="GO" id="GO:0005829">
    <property type="term" value="C:cytosol"/>
    <property type="evidence" value="ECO:0007669"/>
    <property type="project" value="TreeGrafter"/>
</dbReference>
<dbReference type="FunFam" id="3.40.1170.60:FF:000001">
    <property type="entry name" value="DNA polymerase IV"/>
    <property type="match status" value="1"/>
</dbReference>
<keyword evidence="8" id="KW-0548">Nucleotidyltransferase</keyword>
<keyword evidence="15" id="KW-0234">DNA repair</keyword>
<dbReference type="Gene3D" id="3.40.1170.60">
    <property type="match status" value="1"/>
</dbReference>
<proteinExistence type="inferred from homology"/>
<keyword evidence="10" id="KW-0479">Metal-binding</keyword>
<keyword evidence="11" id="KW-0227">DNA damage</keyword>
<dbReference type="PANTHER" id="PTHR11076">
    <property type="entry name" value="DNA REPAIR POLYMERASE UMUC / TRANSFERASE FAMILY MEMBER"/>
    <property type="match status" value="1"/>
</dbReference>
<keyword evidence="7" id="KW-0808">Transferase</keyword>
<evidence type="ECO:0000256" key="11">
    <source>
        <dbReference type="ARBA" id="ARBA00022763"/>
    </source>
</evidence>
<keyword evidence="9" id="KW-0235">DNA replication</keyword>
<name>A0A381VBJ7_9ZZZZ</name>
<accession>A0A381VBJ7</accession>
<comment type="cofactor">
    <cofactor evidence="1">
        <name>Mg(2+)</name>
        <dbReference type="ChEBI" id="CHEBI:18420"/>
    </cofactor>
</comment>
<dbReference type="GO" id="GO:0009432">
    <property type="term" value="P:SOS response"/>
    <property type="evidence" value="ECO:0007669"/>
    <property type="project" value="TreeGrafter"/>
</dbReference>
<dbReference type="GO" id="GO:0003684">
    <property type="term" value="F:damaged DNA binding"/>
    <property type="evidence" value="ECO:0007669"/>
    <property type="project" value="InterPro"/>
</dbReference>
<dbReference type="SUPFAM" id="SSF56672">
    <property type="entry name" value="DNA/RNA polymerases"/>
    <property type="match status" value="1"/>
</dbReference>
<dbReference type="CDD" id="cd03586">
    <property type="entry name" value="PolY_Pol_IV_kappa"/>
    <property type="match status" value="1"/>
</dbReference>
<dbReference type="InterPro" id="IPR050116">
    <property type="entry name" value="DNA_polymerase-Y"/>
</dbReference>
<dbReference type="InterPro" id="IPR036775">
    <property type="entry name" value="DNA_pol_Y-fam_lit_finger_sf"/>
</dbReference>
<dbReference type="InterPro" id="IPR024728">
    <property type="entry name" value="PolY_HhH_motif"/>
</dbReference>
<dbReference type="Pfam" id="PF00817">
    <property type="entry name" value="IMS"/>
    <property type="match status" value="1"/>
</dbReference>
<reference evidence="18" key="1">
    <citation type="submission" date="2018-05" db="EMBL/GenBank/DDBJ databases">
        <authorList>
            <person name="Lanie J.A."/>
            <person name="Ng W.-L."/>
            <person name="Kazmierczak K.M."/>
            <person name="Andrzejewski T.M."/>
            <person name="Davidsen T.M."/>
            <person name="Wayne K.J."/>
            <person name="Tettelin H."/>
            <person name="Glass J.I."/>
            <person name="Rusch D."/>
            <person name="Podicherti R."/>
            <person name="Tsui H.-C.T."/>
            <person name="Winkler M.E."/>
        </authorList>
    </citation>
    <scope>NUCLEOTIDE SEQUENCE</scope>
</reference>